<evidence type="ECO:0000313" key="3">
    <source>
        <dbReference type="Proteomes" id="UP001066276"/>
    </source>
</evidence>
<evidence type="ECO:0000313" key="2">
    <source>
        <dbReference type="EMBL" id="KAJ1166383.1"/>
    </source>
</evidence>
<reference evidence="2" key="1">
    <citation type="journal article" date="2022" name="bioRxiv">
        <title>Sequencing and chromosome-scale assembly of the giantPleurodeles waltlgenome.</title>
        <authorList>
            <person name="Brown T."/>
            <person name="Elewa A."/>
            <person name="Iarovenko S."/>
            <person name="Subramanian E."/>
            <person name="Araus A.J."/>
            <person name="Petzold A."/>
            <person name="Susuki M."/>
            <person name="Suzuki K.-i.T."/>
            <person name="Hayashi T."/>
            <person name="Toyoda A."/>
            <person name="Oliveira C."/>
            <person name="Osipova E."/>
            <person name="Leigh N.D."/>
            <person name="Simon A."/>
            <person name="Yun M.H."/>
        </authorList>
    </citation>
    <scope>NUCLEOTIDE SEQUENCE</scope>
    <source>
        <strain evidence="2">20211129_DDA</strain>
        <tissue evidence="2">Liver</tissue>
    </source>
</reference>
<keyword evidence="3" id="KW-1185">Reference proteome</keyword>
<comment type="caution">
    <text evidence="2">The sequence shown here is derived from an EMBL/GenBank/DDBJ whole genome shotgun (WGS) entry which is preliminary data.</text>
</comment>
<accession>A0AAV7SQN4</accession>
<dbReference type="AlphaFoldDB" id="A0AAV7SQN4"/>
<dbReference type="Proteomes" id="UP001066276">
    <property type="component" value="Chromosome 4_2"/>
</dbReference>
<protein>
    <submittedName>
        <fullName evidence="2">Uncharacterized protein</fullName>
    </submittedName>
</protein>
<feature type="region of interest" description="Disordered" evidence="1">
    <location>
        <begin position="20"/>
        <end position="40"/>
    </location>
</feature>
<organism evidence="2 3">
    <name type="scientific">Pleurodeles waltl</name>
    <name type="common">Iberian ribbed newt</name>
    <dbReference type="NCBI Taxonomy" id="8319"/>
    <lineage>
        <taxon>Eukaryota</taxon>
        <taxon>Metazoa</taxon>
        <taxon>Chordata</taxon>
        <taxon>Craniata</taxon>
        <taxon>Vertebrata</taxon>
        <taxon>Euteleostomi</taxon>
        <taxon>Amphibia</taxon>
        <taxon>Batrachia</taxon>
        <taxon>Caudata</taxon>
        <taxon>Salamandroidea</taxon>
        <taxon>Salamandridae</taxon>
        <taxon>Pleurodelinae</taxon>
        <taxon>Pleurodeles</taxon>
    </lineage>
</organism>
<gene>
    <name evidence="2" type="ORF">NDU88_006787</name>
</gene>
<evidence type="ECO:0000256" key="1">
    <source>
        <dbReference type="SAM" id="MobiDB-lite"/>
    </source>
</evidence>
<name>A0AAV7SQN4_PLEWA</name>
<dbReference type="EMBL" id="JANPWB010000008">
    <property type="protein sequence ID" value="KAJ1166383.1"/>
    <property type="molecule type" value="Genomic_DNA"/>
</dbReference>
<sequence>MPRFSTGGRIRISPSAIMQLGRAPRESNARRASRAAPTFRRSSSLPTCLCLGWKREKAPQEPRNLGARRASRVALPTRHSLSPLIYLCPGWEERDLTSAAPYDRGSWCLVFPLVATHMRLPAQ</sequence>
<proteinExistence type="predicted"/>